<name>A0ABR2IA58_9PEZI</name>
<evidence type="ECO:0000313" key="2">
    <source>
        <dbReference type="EMBL" id="KAK8859868.1"/>
    </source>
</evidence>
<dbReference type="EMBL" id="JAPCWZ010000006">
    <property type="protein sequence ID" value="KAK8859868.1"/>
    <property type="molecule type" value="Genomic_DNA"/>
</dbReference>
<protein>
    <recommendedName>
        <fullName evidence="4">F-box domain-containing protein</fullName>
    </recommendedName>
</protein>
<dbReference type="Proteomes" id="UP001390339">
    <property type="component" value="Unassembled WGS sequence"/>
</dbReference>
<feature type="region of interest" description="Disordered" evidence="1">
    <location>
        <begin position="275"/>
        <end position="299"/>
    </location>
</feature>
<organism evidence="2 3">
    <name type="scientific">Apiospora arundinis</name>
    <dbReference type="NCBI Taxonomy" id="335852"/>
    <lineage>
        <taxon>Eukaryota</taxon>
        <taxon>Fungi</taxon>
        <taxon>Dikarya</taxon>
        <taxon>Ascomycota</taxon>
        <taxon>Pezizomycotina</taxon>
        <taxon>Sordariomycetes</taxon>
        <taxon>Xylariomycetidae</taxon>
        <taxon>Amphisphaeriales</taxon>
        <taxon>Apiosporaceae</taxon>
        <taxon>Apiospora</taxon>
    </lineage>
</organism>
<feature type="compositionally biased region" description="Basic and acidic residues" evidence="1">
    <location>
        <begin position="546"/>
        <end position="556"/>
    </location>
</feature>
<proteinExistence type="predicted"/>
<feature type="compositionally biased region" description="Acidic residues" evidence="1">
    <location>
        <begin position="281"/>
        <end position="299"/>
    </location>
</feature>
<reference evidence="2 3" key="1">
    <citation type="journal article" date="2024" name="IMA Fungus">
        <title>Apiospora arundinis, a panoply of carbohydrate-active enzymes and secondary metabolites.</title>
        <authorList>
            <person name="Sorensen T."/>
            <person name="Petersen C."/>
            <person name="Muurmann A.T."/>
            <person name="Christiansen J.V."/>
            <person name="Brundto M.L."/>
            <person name="Overgaard C.K."/>
            <person name="Boysen A.T."/>
            <person name="Wollenberg R.D."/>
            <person name="Larsen T.O."/>
            <person name="Sorensen J.L."/>
            <person name="Nielsen K.L."/>
            <person name="Sondergaard T.E."/>
        </authorList>
    </citation>
    <scope>NUCLEOTIDE SEQUENCE [LARGE SCALE GENOMIC DNA]</scope>
    <source>
        <strain evidence="2 3">AAU 773</strain>
    </source>
</reference>
<feature type="region of interest" description="Disordered" evidence="1">
    <location>
        <begin position="544"/>
        <end position="579"/>
    </location>
</feature>
<sequence length="701" mass="79523">MAAPINDLPTELLLNIESHLDHPVLYEGNALACTCLPMWDKLGGSGVYRRAAKAERDLSLATRERLRLMVKDRWRESENLEHLAWVRDVARRGMGPRTVDGVLGAFQFCRPEALQDENGDTIWVENNLGFPTRACRRYTLDEVTRKTLLNRATMRCQDMTKLEAIVDAYVDVFPDIFTGACTRTLLELLPIHAAVKAKRPQVVQILINKGLAPALVDKVISTSGRVEVEWEDEYDKFDSNPFNLALSKKQEEDHLTREKRQMSLMTLTCPTLTRTLSDSGSDSDDFGYDLDDSDDEEERPLDAEIATYLKIAEACGMYRLIPALLQYWNRTCPAHLYSLRRLLDLVSHQDGRTDILYSGRESIALGADGKPRVIEELLKLRADCEPGHEDKRGALAHTCQARAGRVDRDELEAVLRSAARHQYTGESFFLNVWPDCRELLYQEGGDGTTAAEAEANKQRVDQCMQKILEDSIKVRTGDQGLIMAEPQLHSQKAALHLVRNGVQPDLRHFQKAIKAWDLDLCREIIARGEFDLRAKWSGFRLTSSSDEPKDDYHDESSDYDSDDEEDEDDKNENENENEEKAEINAFEYALLLWHKWHPATLPKEDEPLCPTLLCELLYHAGTPAQFHDPAAVCLAIQRVVSVFFVQTSDPEWVKRGQQIHLGAAELKNGYREDLLVDPSASLLVKLTTLCLVLQKQFKLAF</sequence>
<gene>
    <name evidence="2" type="ORF">PGQ11_010602</name>
</gene>
<accession>A0ABR2IA58</accession>
<evidence type="ECO:0000256" key="1">
    <source>
        <dbReference type="SAM" id="MobiDB-lite"/>
    </source>
</evidence>
<evidence type="ECO:0008006" key="4">
    <source>
        <dbReference type="Google" id="ProtNLM"/>
    </source>
</evidence>
<feature type="compositionally biased region" description="Acidic residues" evidence="1">
    <location>
        <begin position="557"/>
        <end position="579"/>
    </location>
</feature>
<comment type="caution">
    <text evidence="2">The sequence shown here is derived from an EMBL/GenBank/DDBJ whole genome shotgun (WGS) entry which is preliminary data.</text>
</comment>
<keyword evidence="3" id="KW-1185">Reference proteome</keyword>
<evidence type="ECO:0000313" key="3">
    <source>
        <dbReference type="Proteomes" id="UP001390339"/>
    </source>
</evidence>